<accession>A0A9E9M175</accession>
<sequence>MKHVYTSIIPMRWGDMDAMGHVNNTVYFRYLEQARIEWYAFIGREKNAGMETVVVNAHCSFMVALTYPGEIEVRTYAGSPGRTSFEILQEIRRTDDPDTVYARGGARVVWVDRSTGKSSPLPDTVREMITA</sequence>
<dbReference type="EMBL" id="CP098242">
    <property type="protein sequence ID" value="WAW11287.1"/>
    <property type="molecule type" value="Genomic_DNA"/>
</dbReference>
<dbReference type="GO" id="GO:0047617">
    <property type="term" value="F:fatty acyl-CoA hydrolase activity"/>
    <property type="evidence" value="ECO:0007669"/>
    <property type="project" value="TreeGrafter"/>
</dbReference>
<dbReference type="AlphaFoldDB" id="A0A9E9M175"/>
<dbReference type="RefSeq" id="WP_269310391.1">
    <property type="nucleotide sequence ID" value="NZ_CP098242.1"/>
</dbReference>
<proteinExistence type="predicted"/>
<organism evidence="1 2">
    <name type="scientific">Oxalobacter vibrioformis</name>
    <dbReference type="NCBI Taxonomy" id="933080"/>
    <lineage>
        <taxon>Bacteria</taxon>
        <taxon>Pseudomonadati</taxon>
        <taxon>Pseudomonadota</taxon>
        <taxon>Betaproteobacteria</taxon>
        <taxon>Burkholderiales</taxon>
        <taxon>Oxalobacteraceae</taxon>
        <taxon>Oxalobacter</taxon>
    </lineage>
</organism>
<dbReference type="InterPro" id="IPR029069">
    <property type="entry name" value="HotDog_dom_sf"/>
</dbReference>
<dbReference type="SUPFAM" id="SSF54637">
    <property type="entry name" value="Thioesterase/thiol ester dehydrase-isomerase"/>
    <property type="match status" value="1"/>
</dbReference>
<dbReference type="PANTHER" id="PTHR31793">
    <property type="entry name" value="4-HYDROXYBENZOYL-COA THIOESTERASE FAMILY MEMBER"/>
    <property type="match status" value="1"/>
</dbReference>
<reference evidence="1" key="1">
    <citation type="journal article" date="2022" name="Front. Microbiol.">
        <title>New perspectives on an old grouping: The genomic and phenotypic variability of Oxalobacter formigenes and the implications for calcium oxalate stone prevention.</title>
        <authorList>
            <person name="Chmiel J.A."/>
            <person name="Carr C."/>
            <person name="Stuivenberg G.A."/>
            <person name="Venema R."/>
            <person name="Chanyi R.M."/>
            <person name="Al K.F."/>
            <person name="Giguere D."/>
            <person name="Say H."/>
            <person name="Akouris P.P."/>
            <person name="Dominguez Romero S.A."/>
            <person name="Kwong A."/>
            <person name="Tai V."/>
            <person name="Koval S.F."/>
            <person name="Razvi H."/>
            <person name="Bjazevic J."/>
            <person name="Burton J.P."/>
        </authorList>
    </citation>
    <scope>NUCLEOTIDE SEQUENCE</scope>
    <source>
        <strain evidence="1">WoOx3</strain>
    </source>
</reference>
<evidence type="ECO:0000313" key="2">
    <source>
        <dbReference type="Proteomes" id="UP001156215"/>
    </source>
</evidence>
<dbReference type="CDD" id="cd00586">
    <property type="entry name" value="4HBT"/>
    <property type="match status" value="1"/>
</dbReference>
<dbReference type="Gene3D" id="3.10.129.10">
    <property type="entry name" value="Hotdog Thioesterase"/>
    <property type="match status" value="1"/>
</dbReference>
<gene>
    <name evidence="1" type="ORF">NB640_04365</name>
</gene>
<protein>
    <submittedName>
        <fullName evidence="1">Acyl-CoA thioesterase</fullName>
    </submittedName>
</protein>
<dbReference type="PANTHER" id="PTHR31793:SF24">
    <property type="entry name" value="LONG-CHAIN ACYL-COA THIOESTERASE FADM"/>
    <property type="match status" value="1"/>
</dbReference>
<dbReference type="InterPro" id="IPR050563">
    <property type="entry name" value="4-hydroxybenzoyl-CoA_TE"/>
</dbReference>
<evidence type="ECO:0000313" key="1">
    <source>
        <dbReference type="EMBL" id="WAW11287.1"/>
    </source>
</evidence>
<dbReference type="Proteomes" id="UP001156215">
    <property type="component" value="Chromosome"/>
</dbReference>
<dbReference type="KEGG" id="ovb:NB640_04365"/>
<keyword evidence="2" id="KW-1185">Reference proteome</keyword>
<name>A0A9E9M175_9BURK</name>
<dbReference type="Pfam" id="PF13279">
    <property type="entry name" value="4HBT_2"/>
    <property type="match status" value="1"/>
</dbReference>